<dbReference type="eggNOG" id="COG0394">
    <property type="taxonomic scope" value="Bacteria"/>
</dbReference>
<dbReference type="SUPFAM" id="SSF52788">
    <property type="entry name" value="Phosphotyrosine protein phosphatases I"/>
    <property type="match status" value="1"/>
</dbReference>
<evidence type="ECO:0000313" key="3">
    <source>
        <dbReference type="EMBL" id="EPR32325.1"/>
    </source>
</evidence>
<dbReference type="RefSeq" id="WP_020887374.1">
    <property type="nucleotide sequence ID" value="NZ_ATHI01000027.1"/>
</dbReference>
<dbReference type="OrthoDB" id="9784339at2"/>
<proteinExistence type="predicted"/>
<evidence type="ECO:0000259" key="2">
    <source>
        <dbReference type="SMART" id="SM00226"/>
    </source>
</evidence>
<dbReference type="AlphaFoldDB" id="S7T777"/>
<sequence>MQRVLFICTHNSARSQMAEAFLNKLGGGKFEAESAGLAPTQVNPYVVEVMKEEGIDLSNKETHAVFDKFRQGKLYHYVITVCAEAESQCPIFPGVTHRLHLPFPDPASFTGSREEILARTREVRDAVKKKVSEFVAWCRDDCEGPLGDAWIGSKPA</sequence>
<keyword evidence="1" id="KW-0059">Arsenical resistance</keyword>
<dbReference type="InterPro" id="IPR036196">
    <property type="entry name" value="Ptyr_pPase_sf"/>
</dbReference>
<name>S7T777_9BACT</name>
<dbReference type="GO" id="GO:0046685">
    <property type="term" value="P:response to arsenic-containing substance"/>
    <property type="evidence" value="ECO:0007669"/>
    <property type="project" value="UniProtKB-KW"/>
</dbReference>
<dbReference type="Pfam" id="PF01451">
    <property type="entry name" value="LMWPc"/>
    <property type="match status" value="1"/>
</dbReference>
<reference evidence="3 4" key="1">
    <citation type="journal article" date="2013" name="Genome Announc.">
        <title>Draft genome sequences for three mercury-methylating, sulfate-reducing bacteria.</title>
        <authorList>
            <person name="Brown S.D."/>
            <person name="Hurt R.A.Jr."/>
            <person name="Gilmour C.C."/>
            <person name="Elias D.A."/>
        </authorList>
    </citation>
    <scope>NUCLEOTIDE SEQUENCE [LARGE SCALE GENOMIC DNA]</scope>
    <source>
        <strain evidence="3 4">DSM 16529</strain>
    </source>
</reference>
<dbReference type="SMART" id="SM00226">
    <property type="entry name" value="LMWPc"/>
    <property type="match status" value="1"/>
</dbReference>
<dbReference type="EMBL" id="ATHI01000027">
    <property type="protein sequence ID" value="EPR32325.1"/>
    <property type="molecule type" value="Genomic_DNA"/>
</dbReference>
<evidence type="ECO:0000313" key="4">
    <source>
        <dbReference type="Proteomes" id="UP000014975"/>
    </source>
</evidence>
<dbReference type="InterPro" id="IPR023485">
    <property type="entry name" value="Ptyr_pPase"/>
</dbReference>
<feature type="domain" description="Phosphotyrosine protein phosphatase I" evidence="2">
    <location>
        <begin position="2"/>
        <end position="137"/>
    </location>
</feature>
<gene>
    <name evidence="3" type="ORF">dsat_0677</name>
</gene>
<dbReference type="PANTHER" id="PTHR43428:SF1">
    <property type="entry name" value="ARSENATE REDUCTASE"/>
    <property type="match status" value="1"/>
</dbReference>
<dbReference type="Proteomes" id="UP000014975">
    <property type="component" value="Unassembled WGS sequence"/>
</dbReference>
<dbReference type="STRING" id="1121439.dsat_0677"/>
<dbReference type="Gene3D" id="3.40.50.2300">
    <property type="match status" value="1"/>
</dbReference>
<keyword evidence="4" id="KW-1185">Reference proteome</keyword>
<protein>
    <submittedName>
        <fullName evidence="3">Phosphotyrosine protein phosphatase I superfamily</fullName>
    </submittedName>
</protein>
<organism evidence="3 4">
    <name type="scientific">Alkalidesulfovibrio alkalitolerans DSM 16529</name>
    <dbReference type="NCBI Taxonomy" id="1121439"/>
    <lineage>
        <taxon>Bacteria</taxon>
        <taxon>Pseudomonadati</taxon>
        <taxon>Thermodesulfobacteriota</taxon>
        <taxon>Desulfovibrionia</taxon>
        <taxon>Desulfovibrionales</taxon>
        <taxon>Desulfovibrionaceae</taxon>
        <taxon>Alkalidesulfovibrio</taxon>
    </lineage>
</organism>
<accession>S7T777</accession>
<dbReference type="PATRIC" id="fig|1121439.3.peg.2034"/>
<dbReference type="CDD" id="cd16345">
    <property type="entry name" value="LMWP_ArsC"/>
    <property type="match status" value="1"/>
</dbReference>
<evidence type="ECO:0000256" key="1">
    <source>
        <dbReference type="ARBA" id="ARBA00022849"/>
    </source>
</evidence>
<dbReference type="PANTHER" id="PTHR43428">
    <property type="entry name" value="ARSENATE REDUCTASE"/>
    <property type="match status" value="1"/>
</dbReference>
<comment type="caution">
    <text evidence="3">The sequence shown here is derived from an EMBL/GenBank/DDBJ whole genome shotgun (WGS) entry which is preliminary data.</text>
</comment>